<sequence length="684" mass="79281">MKKGKYILMGAIIVGLGLGFTSCSDYLNVDRYFKEQQSNDHIFESKDYTLQWLSFCYSRLQGDNIEVGHSDICPTNFSDDQAFNEGNNGDRYRKFKLGEYGYGYSYGGYYTNSWPWAYDAIYQASILINNVYKNKDFTQEEITDVKGQARFLRAYFYWLLLKKYGPVPIMPIEGADYTKSYEELSFPRNTYDECVDFITSEMQQAASELFEKRDNLNICRPTKGAALAVRAKVFLYGASPLANGNTEMADFTDKSGRILIPQEYDESKWAKAAAAAKDMIEYAEKTGFYRIYTVGVRKQDNDKSYPSTITPPPHEIYSNRNFPEGWQNIDPFESYRAIFNGELYAAENPELIFTRGLNKDGNNLETEQGIADLVRHQLPASCGGWNIHGVTQKQCDAYDMAWGEPFDRTTCPDGYVTNDNKQDHLYDHVPNDVHMEYTNREPRFYASIAYNGCVWDCASAVEGKDEHYRYIQRWYYRGADDGRINGGQNWLITGIGVKKYVHPTDCANHGGSICDKVEPTLRYADILLIYAESLNNLTSGKSYDIASWDGSKTHTIKRDIEEMRRGVKPVRMRAGLPDYDNTVYQDPKLFFNKLVHERQIEFFNENQRFFDLRRWKIAEEHESEQIYGCNTLVNRDHRDAFYTPVRVANLQTSFSRKQYFWPITYDELKRNKNMTQAPGWQDYD</sequence>
<dbReference type="InterPro" id="IPR011990">
    <property type="entry name" value="TPR-like_helical_dom_sf"/>
</dbReference>
<keyword evidence="3" id="KW-0732">Signal</keyword>
<dbReference type="AlphaFoldDB" id="A0A401LPM9"/>
<name>A0A401LPM9_9BACE</name>
<evidence type="ECO:0000259" key="6">
    <source>
        <dbReference type="Pfam" id="PF07980"/>
    </source>
</evidence>
<dbReference type="EMBL" id="BHWB01000001">
    <property type="protein sequence ID" value="GCB33443.1"/>
    <property type="molecule type" value="Genomic_DNA"/>
</dbReference>
<evidence type="ECO:0000313" key="8">
    <source>
        <dbReference type="EMBL" id="GCB33443.1"/>
    </source>
</evidence>
<evidence type="ECO:0000256" key="5">
    <source>
        <dbReference type="ARBA" id="ARBA00023237"/>
    </source>
</evidence>
<feature type="domain" description="SusD-like N-terminal" evidence="7">
    <location>
        <begin position="106"/>
        <end position="235"/>
    </location>
</feature>
<keyword evidence="9" id="KW-1185">Reference proteome</keyword>
<evidence type="ECO:0000256" key="1">
    <source>
        <dbReference type="ARBA" id="ARBA00004442"/>
    </source>
</evidence>
<comment type="subcellular location">
    <subcellularLocation>
        <location evidence="1">Cell outer membrane</location>
    </subcellularLocation>
</comment>
<accession>A0A401LPM9</accession>
<dbReference type="Gene3D" id="1.25.40.390">
    <property type="match status" value="1"/>
</dbReference>
<protein>
    <submittedName>
        <fullName evidence="8">Membrane protein</fullName>
    </submittedName>
</protein>
<proteinExistence type="inferred from homology"/>
<dbReference type="PROSITE" id="PS51257">
    <property type="entry name" value="PROKAR_LIPOPROTEIN"/>
    <property type="match status" value="1"/>
</dbReference>
<evidence type="ECO:0000259" key="7">
    <source>
        <dbReference type="Pfam" id="PF14322"/>
    </source>
</evidence>
<organism evidence="8 9">
    <name type="scientific">Bacteroides faecalis</name>
    <dbReference type="NCBI Taxonomy" id="2447885"/>
    <lineage>
        <taxon>Bacteria</taxon>
        <taxon>Pseudomonadati</taxon>
        <taxon>Bacteroidota</taxon>
        <taxon>Bacteroidia</taxon>
        <taxon>Bacteroidales</taxon>
        <taxon>Bacteroidaceae</taxon>
        <taxon>Bacteroides</taxon>
    </lineage>
</organism>
<dbReference type="OrthoDB" id="724176at2"/>
<feature type="domain" description="RagB/SusD" evidence="6">
    <location>
        <begin position="349"/>
        <end position="680"/>
    </location>
</feature>
<keyword evidence="5" id="KW-0998">Cell outer membrane</keyword>
<dbReference type="SUPFAM" id="SSF48452">
    <property type="entry name" value="TPR-like"/>
    <property type="match status" value="1"/>
</dbReference>
<evidence type="ECO:0000313" key="9">
    <source>
        <dbReference type="Proteomes" id="UP000288079"/>
    </source>
</evidence>
<dbReference type="Proteomes" id="UP000288079">
    <property type="component" value="Unassembled WGS sequence"/>
</dbReference>
<dbReference type="InterPro" id="IPR012944">
    <property type="entry name" value="SusD_RagB_dom"/>
</dbReference>
<evidence type="ECO:0000256" key="4">
    <source>
        <dbReference type="ARBA" id="ARBA00023136"/>
    </source>
</evidence>
<dbReference type="InterPro" id="IPR033985">
    <property type="entry name" value="SusD-like_N"/>
</dbReference>
<dbReference type="GO" id="GO:0009279">
    <property type="term" value="C:cell outer membrane"/>
    <property type="evidence" value="ECO:0007669"/>
    <property type="project" value="UniProtKB-SubCell"/>
</dbReference>
<keyword evidence="4" id="KW-0472">Membrane</keyword>
<reference evidence="8 9" key="1">
    <citation type="submission" date="2018-10" db="EMBL/GenBank/DDBJ databases">
        <title>Draft Genome Sequence of Bacteroides sp. KCTC 15687.</title>
        <authorList>
            <person name="Yu S.Y."/>
            <person name="Kim J.S."/>
            <person name="Oh B.S."/>
            <person name="Park S.H."/>
            <person name="Kang S.W."/>
            <person name="Park J.E."/>
            <person name="Choi S.H."/>
            <person name="Han K.I."/>
            <person name="Lee K.C."/>
            <person name="Eom M.K."/>
            <person name="Suh M.K."/>
            <person name="Lee D.H."/>
            <person name="Yoon H."/>
            <person name="Kim B."/>
            <person name="Yang S.J."/>
            <person name="Lee J.S."/>
            <person name="Lee J.H."/>
        </authorList>
    </citation>
    <scope>NUCLEOTIDE SEQUENCE [LARGE SCALE GENOMIC DNA]</scope>
    <source>
        <strain evidence="8 9">KCTC 15687</strain>
    </source>
</reference>
<evidence type="ECO:0000256" key="2">
    <source>
        <dbReference type="ARBA" id="ARBA00006275"/>
    </source>
</evidence>
<comment type="similarity">
    <text evidence="2">Belongs to the SusD family.</text>
</comment>
<evidence type="ECO:0000256" key="3">
    <source>
        <dbReference type="ARBA" id="ARBA00022729"/>
    </source>
</evidence>
<gene>
    <name evidence="8" type="ORF">KGMB02408_03880</name>
</gene>
<dbReference type="RefSeq" id="WP_125039789.1">
    <property type="nucleotide sequence ID" value="NZ_BHWB01000001.1"/>
</dbReference>
<dbReference type="Pfam" id="PF14322">
    <property type="entry name" value="SusD-like_3"/>
    <property type="match status" value="1"/>
</dbReference>
<comment type="caution">
    <text evidence="8">The sequence shown here is derived from an EMBL/GenBank/DDBJ whole genome shotgun (WGS) entry which is preliminary data.</text>
</comment>
<dbReference type="Pfam" id="PF07980">
    <property type="entry name" value="SusD_RagB"/>
    <property type="match status" value="1"/>
</dbReference>